<sequence length="381" mass="42966">MHRRSHRKSRNGCRECKRRHIKCDENRPNCTNCQTAQLCCSYSTKTPDHGNFIPFDNSHKSSSSPTSTNTSQPLLVPGPYVNLLHLELFNHVANDEDAFIITDATTRTQRPRILKLAFTWPFLLYELLACSSMHCSLTHPDISKHQMYRDEASRLQAEGLTSFNDTVKEITDDNVIPAFLFSGILGLHSFSDVFSMPGQDLDAFLDRLVHSIRLLRGVQTVLSGKWELILKSDIGPLVQPGEPLFDTDDVVLGLEKLRGRLSDLWGVDTTQVQVCDKAMDQMCWVYRSNLGTSIPDGRASPRMVTSWPVMVSTEFTELVDKRNPRALIVLAHFSVLLHRCRNVWAVGSAGTTLLNALGIYLGSEWEDWLAWPRTMVYGTGD</sequence>
<dbReference type="RefSeq" id="XP_018071745.1">
    <property type="nucleotide sequence ID" value="XM_018208085.1"/>
</dbReference>
<dbReference type="InParanoid" id="A0A194XB40"/>
<dbReference type="PROSITE" id="PS00463">
    <property type="entry name" value="ZN2_CY6_FUNGAL_1"/>
    <property type="match status" value="1"/>
</dbReference>
<dbReference type="CDD" id="cd00067">
    <property type="entry name" value="GAL4"/>
    <property type="match status" value="1"/>
</dbReference>
<reference evidence="4 5" key="1">
    <citation type="submission" date="2015-10" db="EMBL/GenBank/DDBJ databases">
        <title>Full genome of DAOMC 229536 Phialocephala scopiformis, a fungal endophyte of spruce producing the potent anti-insectan compound rugulosin.</title>
        <authorList>
            <consortium name="DOE Joint Genome Institute"/>
            <person name="Walker A.K."/>
            <person name="Frasz S.L."/>
            <person name="Seifert K.A."/>
            <person name="Miller J.D."/>
            <person name="Mondo S.J."/>
            <person name="Labutti K."/>
            <person name="Lipzen A."/>
            <person name="Dockter R."/>
            <person name="Kennedy M."/>
            <person name="Grigoriev I.V."/>
            <person name="Spatafora J.W."/>
        </authorList>
    </citation>
    <scope>NUCLEOTIDE SEQUENCE [LARGE SCALE GENOMIC DNA]</scope>
    <source>
        <strain evidence="4 5">CBS 120377</strain>
    </source>
</reference>
<accession>A0A194XB40</accession>
<dbReference type="Proteomes" id="UP000070700">
    <property type="component" value="Unassembled WGS sequence"/>
</dbReference>
<name>A0A194XB40_MOLSC</name>
<dbReference type="STRING" id="149040.A0A194XB40"/>
<gene>
    <name evidence="4" type="ORF">LY89DRAFT_52681</name>
</gene>
<dbReference type="GO" id="GO:0008270">
    <property type="term" value="F:zinc ion binding"/>
    <property type="evidence" value="ECO:0007669"/>
    <property type="project" value="InterPro"/>
</dbReference>
<keyword evidence="5" id="KW-1185">Reference proteome</keyword>
<dbReference type="PANTHER" id="PTHR47784">
    <property type="entry name" value="STEROL UPTAKE CONTROL PROTEIN 2"/>
    <property type="match status" value="1"/>
</dbReference>
<dbReference type="GeneID" id="28817811"/>
<evidence type="ECO:0000256" key="2">
    <source>
        <dbReference type="SAM" id="MobiDB-lite"/>
    </source>
</evidence>
<feature type="compositionally biased region" description="Low complexity" evidence="2">
    <location>
        <begin position="60"/>
        <end position="71"/>
    </location>
</feature>
<dbReference type="EMBL" id="KQ947414">
    <property type="protein sequence ID" value="KUJ17390.1"/>
    <property type="molecule type" value="Genomic_DNA"/>
</dbReference>
<dbReference type="PROSITE" id="PS50048">
    <property type="entry name" value="ZN2_CY6_FUNGAL_2"/>
    <property type="match status" value="1"/>
</dbReference>
<dbReference type="InterPro" id="IPR053157">
    <property type="entry name" value="Sterol_Uptake_Regulator"/>
</dbReference>
<keyword evidence="1" id="KW-0539">Nucleus</keyword>
<protein>
    <recommendedName>
        <fullName evidence="3">Zn(2)-C6 fungal-type domain-containing protein</fullName>
    </recommendedName>
</protein>
<dbReference type="SUPFAM" id="SSF57701">
    <property type="entry name" value="Zn2/Cys6 DNA-binding domain"/>
    <property type="match status" value="1"/>
</dbReference>
<evidence type="ECO:0000313" key="4">
    <source>
        <dbReference type="EMBL" id="KUJ17390.1"/>
    </source>
</evidence>
<dbReference type="Gene3D" id="4.10.240.10">
    <property type="entry name" value="Zn(2)-C6 fungal-type DNA-binding domain"/>
    <property type="match status" value="1"/>
</dbReference>
<proteinExistence type="predicted"/>
<evidence type="ECO:0000259" key="3">
    <source>
        <dbReference type="PROSITE" id="PS50048"/>
    </source>
</evidence>
<dbReference type="OrthoDB" id="4937900at2759"/>
<dbReference type="InterPro" id="IPR001138">
    <property type="entry name" value="Zn2Cys6_DnaBD"/>
</dbReference>
<dbReference type="GO" id="GO:0001228">
    <property type="term" value="F:DNA-binding transcription activator activity, RNA polymerase II-specific"/>
    <property type="evidence" value="ECO:0007669"/>
    <property type="project" value="TreeGrafter"/>
</dbReference>
<dbReference type="Pfam" id="PF00172">
    <property type="entry name" value="Zn_clus"/>
    <property type="match status" value="1"/>
</dbReference>
<dbReference type="KEGG" id="psco:LY89DRAFT_52681"/>
<organism evidence="4 5">
    <name type="scientific">Mollisia scopiformis</name>
    <name type="common">Conifer needle endophyte fungus</name>
    <name type="synonym">Phialocephala scopiformis</name>
    <dbReference type="NCBI Taxonomy" id="149040"/>
    <lineage>
        <taxon>Eukaryota</taxon>
        <taxon>Fungi</taxon>
        <taxon>Dikarya</taxon>
        <taxon>Ascomycota</taxon>
        <taxon>Pezizomycotina</taxon>
        <taxon>Leotiomycetes</taxon>
        <taxon>Helotiales</taxon>
        <taxon>Mollisiaceae</taxon>
        <taxon>Mollisia</taxon>
    </lineage>
</organism>
<feature type="region of interest" description="Disordered" evidence="2">
    <location>
        <begin position="53"/>
        <end position="72"/>
    </location>
</feature>
<feature type="domain" description="Zn(2)-C6 fungal-type" evidence="3">
    <location>
        <begin position="12"/>
        <end position="42"/>
    </location>
</feature>
<dbReference type="AlphaFoldDB" id="A0A194XB40"/>
<dbReference type="InterPro" id="IPR036864">
    <property type="entry name" value="Zn2-C6_fun-type_DNA-bd_sf"/>
</dbReference>
<dbReference type="PANTHER" id="PTHR47784:SF4">
    <property type="entry name" value="ZN(II)2CYS6 TRANSCRIPTION FACTOR (EUROFUNG)"/>
    <property type="match status" value="1"/>
</dbReference>
<evidence type="ECO:0000256" key="1">
    <source>
        <dbReference type="ARBA" id="ARBA00023242"/>
    </source>
</evidence>
<dbReference type="SMART" id="SM00066">
    <property type="entry name" value="GAL4"/>
    <property type="match status" value="1"/>
</dbReference>
<evidence type="ECO:0000313" key="5">
    <source>
        <dbReference type="Proteomes" id="UP000070700"/>
    </source>
</evidence>